<proteinExistence type="predicted"/>
<feature type="domain" description="Heterokaryon incompatibility" evidence="1">
    <location>
        <begin position="9"/>
        <end position="114"/>
    </location>
</feature>
<evidence type="ECO:0000313" key="3">
    <source>
        <dbReference type="EMBL" id="KAK4500230.1"/>
    </source>
</evidence>
<evidence type="ECO:0000313" key="4">
    <source>
        <dbReference type="Proteomes" id="UP001305779"/>
    </source>
</evidence>
<protein>
    <recommendedName>
        <fullName evidence="5">Heterokaryon incompatibility domain-containing protein</fullName>
    </recommendedName>
</protein>
<dbReference type="InterPro" id="IPR058525">
    <property type="entry name" value="DUF8212"/>
</dbReference>
<reference evidence="3 4" key="1">
    <citation type="journal article" date="2023" name="G3 (Bethesda)">
        <title>A chromosome-level genome assembly of Zasmidium syzygii isolated from banana leaves.</title>
        <authorList>
            <person name="van Westerhoven A.C."/>
            <person name="Mehrabi R."/>
            <person name="Talebi R."/>
            <person name="Steentjes M.B.F."/>
            <person name="Corcolon B."/>
            <person name="Chong P.A."/>
            <person name="Kema G.H.J."/>
            <person name="Seidl M.F."/>
        </authorList>
    </citation>
    <scope>NUCLEOTIDE SEQUENCE [LARGE SCALE GENOMIC DNA]</scope>
    <source>
        <strain evidence="3 4">P124</strain>
    </source>
</reference>
<sequence>MDERKAPRYAILSHTWSDREVQYKDLNDLTNNKKDSQDDWRDLSVLSWPQVLDSSLDWLKVHMSCRQALADSIDYIWIDTCCIDKSSSAELSGAINSMFRYYEKAAVCYAFLSDVLKPLDDAKNASRQPFEQSRWFTRGWTLQELIAPSKVIFFDRHWNQLGEKSSLADSLHEATNIPLSILRQQQALGDVSIAMRMAWATQRETTRVEDEAYCLLGIFDVNMPMLYGEGPKAFARLQTEILRSSDDQTIFAWDGKRGSLLAPSPDYFIHASMIAQVQNTLRSQYEVDKRGIRIALKLGDFDRWDDTALAILDCVDLKDPGKLIALRLQIGSKNEDGVTEATLAKQHSLHFVDGTTAVWPHTSPKVELLMLNPTSLSTSRPSVDSTPVKLVIDADLSHLPIFVRHPEEWGPTHFITTLPHTSSEDGGHRRTIVVVGVQPDSDSEDGQPRPQLQSHLVVVFGYNHDMSTTPWLSLDDGESDLN</sequence>
<comment type="caution">
    <text evidence="3">The sequence shown here is derived from an EMBL/GenBank/DDBJ whole genome shotgun (WGS) entry which is preliminary data.</text>
</comment>
<dbReference type="Proteomes" id="UP001305779">
    <property type="component" value="Unassembled WGS sequence"/>
</dbReference>
<keyword evidence="4" id="KW-1185">Reference proteome</keyword>
<evidence type="ECO:0000259" key="2">
    <source>
        <dbReference type="Pfam" id="PF26640"/>
    </source>
</evidence>
<feature type="domain" description="DUF8212" evidence="2">
    <location>
        <begin position="232"/>
        <end position="257"/>
    </location>
</feature>
<organism evidence="3 4">
    <name type="scientific">Zasmidium cellare</name>
    <name type="common">Wine cellar mold</name>
    <name type="synonym">Racodium cellare</name>
    <dbReference type="NCBI Taxonomy" id="395010"/>
    <lineage>
        <taxon>Eukaryota</taxon>
        <taxon>Fungi</taxon>
        <taxon>Dikarya</taxon>
        <taxon>Ascomycota</taxon>
        <taxon>Pezizomycotina</taxon>
        <taxon>Dothideomycetes</taxon>
        <taxon>Dothideomycetidae</taxon>
        <taxon>Mycosphaerellales</taxon>
        <taxon>Mycosphaerellaceae</taxon>
        <taxon>Zasmidium</taxon>
    </lineage>
</organism>
<dbReference type="Pfam" id="PF26640">
    <property type="entry name" value="DUF8212"/>
    <property type="match status" value="1"/>
</dbReference>
<evidence type="ECO:0000259" key="1">
    <source>
        <dbReference type="Pfam" id="PF06985"/>
    </source>
</evidence>
<dbReference type="PANTHER" id="PTHR10622">
    <property type="entry name" value="HET DOMAIN-CONTAINING PROTEIN"/>
    <property type="match status" value="1"/>
</dbReference>
<dbReference type="InterPro" id="IPR010730">
    <property type="entry name" value="HET"/>
</dbReference>
<name>A0ABR0EG15_ZASCE</name>
<dbReference type="EMBL" id="JAXOVC010000006">
    <property type="protein sequence ID" value="KAK4500230.1"/>
    <property type="molecule type" value="Genomic_DNA"/>
</dbReference>
<accession>A0ABR0EG15</accession>
<gene>
    <name evidence="3" type="ORF">PRZ48_008417</name>
</gene>
<dbReference type="PANTHER" id="PTHR10622:SF10">
    <property type="entry name" value="HET DOMAIN-CONTAINING PROTEIN"/>
    <property type="match status" value="1"/>
</dbReference>
<dbReference type="Pfam" id="PF06985">
    <property type="entry name" value="HET"/>
    <property type="match status" value="1"/>
</dbReference>
<evidence type="ECO:0008006" key="5">
    <source>
        <dbReference type="Google" id="ProtNLM"/>
    </source>
</evidence>